<dbReference type="Pfam" id="PF07495">
    <property type="entry name" value="Y_Y_Y"/>
    <property type="match status" value="1"/>
</dbReference>
<dbReference type="PRINTS" id="PR00344">
    <property type="entry name" value="BCTRLSENSOR"/>
</dbReference>
<gene>
    <name evidence="18" type="primary">todS_4</name>
    <name evidence="18" type="ORF">PCLFYP37_01498</name>
</gene>
<keyword evidence="8" id="KW-0902">Two-component regulatory system</keyword>
<dbReference type="FunFam" id="3.30.565.10:FF:000037">
    <property type="entry name" value="Hybrid sensor histidine kinase/response regulator"/>
    <property type="match status" value="1"/>
</dbReference>
<dbReference type="InterPro" id="IPR036097">
    <property type="entry name" value="HisK_dim/P_sf"/>
</dbReference>
<dbReference type="SUPFAM" id="SSF46689">
    <property type="entry name" value="Homeodomain-like"/>
    <property type="match status" value="1"/>
</dbReference>
<dbReference type="SMART" id="SM00387">
    <property type="entry name" value="HATPase_c"/>
    <property type="match status" value="1"/>
</dbReference>
<evidence type="ECO:0000259" key="17">
    <source>
        <dbReference type="PROSITE" id="PS50110"/>
    </source>
</evidence>
<dbReference type="InterPro" id="IPR011047">
    <property type="entry name" value="Quinoprotein_ADH-like_sf"/>
</dbReference>
<keyword evidence="3 12" id="KW-0597">Phosphoprotein</keyword>
<dbReference type="InterPro" id="IPR018062">
    <property type="entry name" value="HTH_AraC-typ_CS"/>
</dbReference>
<name>A0A6N3ARR4_9BACT</name>
<dbReference type="InterPro" id="IPR011123">
    <property type="entry name" value="Y_Y_Y"/>
</dbReference>
<dbReference type="CDD" id="cd00146">
    <property type="entry name" value="PKD"/>
    <property type="match status" value="1"/>
</dbReference>
<keyword evidence="14" id="KW-1133">Transmembrane helix</keyword>
<dbReference type="RefSeq" id="WP_412442220.1">
    <property type="nucleotide sequence ID" value="NZ_CACRUT010000008.1"/>
</dbReference>
<dbReference type="InterPro" id="IPR013783">
    <property type="entry name" value="Ig-like_fold"/>
</dbReference>
<dbReference type="GO" id="GO:0005524">
    <property type="term" value="F:ATP binding"/>
    <property type="evidence" value="ECO:0007669"/>
    <property type="project" value="UniProtKB-KW"/>
</dbReference>
<dbReference type="InterPro" id="IPR003661">
    <property type="entry name" value="HisK_dim/P_dom"/>
</dbReference>
<dbReference type="EMBL" id="CACRUT010000008">
    <property type="protein sequence ID" value="VYT92848.1"/>
    <property type="molecule type" value="Genomic_DNA"/>
</dbReference>
<dbReference type="InterPro" id="IPR004358">
    <property type="entry name" value="Sig_transdc_His_kin-like_C"/>
</dbReference>
<dbReference type="InterPro" id="IPR003594">
    <property type="entry name" value="HATPase_dom"/>
</dbReference>
<dbReference type="PROSITE" id="PS50110">
    <property type="entry name" value="RESPONSE_REGULATORY"/>
    <property type="match status" value="1"/>
</dbReference>
<dbReference type="EC" id="2.7.13.3" evidence="2"/>
<dbReference type="InterPro" id="IPR018060">
    <property type="entry name" value="HTH_AraC"/>
</dbReference>
<evidence type="ECO:0000256" key="1">
    <source>
        <dbReference type="ARBA" id="ARBA00000085"/>
    </source>
</evidence>
<dbReference type="SMART" id="SM00388">
    <property type="entry name" value="HisKA"/>
    <property type="match status" value="1"/>
</dbReference>
<dbReference type="Gene3D" id="1.10.287.130">
    <property type="match status" value="1"/>
</dbReference>
<dbReference type="CDD" id="cd00075">
    <property type="entry name" value="HATPase"/>
    <property type="match status" value="1"/>
</dbReference>
<keyword evidence="5" id="KW-0547">Nucleotide-binding</keyword>
<dbReference type="InterPro" id="IPR015943">
    <property type="entry name" value="WD40/YVTN_repeat-like_dom_sf"/>
</dbReference>
<keyword evidence="9" id="KW-0805">Transcription regulation</keyword>
<evidence type="ECO:0000256" key="10">
    <source>
        <dbReference type="ARBA" id="ARBA00023125"/>
    </source>
</evidence>
<dbReference type="Pfam" id="PF12833">
    <property type="entry name" value="HTH_18"/>
    <property type="match status" value="1"/>
</dbReference>
<dbReference type="InterPro" id="IPR001789">
    <property type="entry name" value="Sig_transdc_resp-reg_receiver"/>
</dbReference>
<evidence type="ECO:0000256" key="11">
    <source>
        <dbReference type="ARBA" id="ARBA00023163"/>
    </source>
</evidence>
<keyword evidence="10" id="KW-0238">DNA-binding</keyword>
<feature type="modified residue" description="4-aspartylphosphate" evidence="12">
    <location>
        <position position="1145"/>
    </location>
</feature>
<dbReference type="InterPro" id="IPR009057">
    <property type="entry name" value="Homeodomain-like_sf"/>
</dbReference>
<evidence type="ECO:0000256" key="9">
    <source>
        <dbReference type="ARBA" id="ARBA00023015"/>
    </source>
</evidence>
<dbReference type="PANTHER" id="PTHR43547">
    <property type="entry name" value="TWO-COMPONENT HISTIDINE KINASE"/>
    <property type="match status" value="1"/>
</dbReference>
<dbReference type="Pfam" id="PF00072">
    <property type="entry name" value="Response_reg"/>
    <property type="match status" value="1"/>
</dbReference>
<reference evidence="18" key="1">
    <citation type="submission" date="2019-11" db="EMBL/GenBank/DDBJ databases">
        <authorList>
            <person name="Feng L."/>
        </authorList>
    </citation>
    <scope>NUCLEOTIDE SEQUENCE</scope>
    <source>
        <strain evidence="18">PclaraLFYP37</strain>
    </source>
</reference>
<dbReference type="SUPFAM" id="SSF50998">
    <property type="entry name" value="Quinoprotein alcohol dehydrogenase-like"/>
    <property type="match status" value="1"/>
</dbReference>
<dbReference type="Gene3D" id="1.10.10.60">
    <property type="entry name" value="Homeodomain-like"/>
    <property type="match status" value="1"/>
</dbReference>
<keyword evidence="11" id="KW-0804">Transcription</keyword>
<evidence type="ECO:0000256" key="6">
    <source>
        <dbReference type="ARBA" id="ARBA00022777"/>
    </source>
</evidence>
<dbReference type="SMART" id="SM00448">
    <property type="entry name" value="REC"/>
    <property type="match status" value="1"/>
</dbReference>
<evidence type="ECO:0000256" key="3">
    <source>
        <dbReference type="ARBA" id="ARBA00022553"/>
    </source>
</evidence>
<keyword evidence="7" id="KW-0067">ATP-binding</keyword>
<evidence type="ECO:0000256" key="8">
    <source>
        <dbReference type="ARBA" id="ARBA00023012"/>
    </source>
</evidence>
<dbReference type="InterPro" id="IPR011110">
    <property type="entry name" value="Reg_prop"/>
</dbReference>
<evidence type="ECO:0000259" key="16">
    <source>
        <dbReference type="PROSITE" id="PS50109"/>
    </source>
</evidence>
<dbReference type="FunFam" id="1.10.10.60:FF:000284">
    <property type="entry name" value="Two-component system sensor histidine kinase/response regulator"/>
    <property type="match status" value="1"/>
</dbReference>
<sequence>MKNFWILIITATLLSLPYRSSSSTERFRLLDTGNGLFNNQVRFLTQMEDGKILVCTEGMFNVYNGNSFEPLACDLTYTIPLGMHNLCTSYDGGNGLLWAKDFYRLYLINTRTGRFCHDIKERFEAARLTEAFNDFILDHDRNAWIITESGKLYRYDWKKPAKQVYEPRPEEKSRGIRVKEVMQAGPFHLIFLNTGRMLVWEEKSGRIVGEDSTVATPAPSEYFRTAWLQADKEHLLISVSHTEGYLYLYNIYTREWKEILKGRAINDIKKCKDGCFWLGGNQTLIKLSPRFELLQETHRLELTGNESVTDFIMSVLVDDRQGLWLGLSSSGILRAVPPGKYMEYYINEEVAHEEGRMIRSLCLYDDQHLLVGTMEGIYLFDTARKNYRAFHSGFSHLYCTDIKRDPHGAFWCSTRQGLYKIQGNRVERADPTLLPGLPSETVRFSLPLSDGSILVCMDLKDLYLCRPEKGQALRLNEDFPELNRSRAMSFAIEIKPGQLIIGGQNGLFGYEIARKKLQRLAWIVPWERYSTKYNCAYAEGTFVWIGTQNGLICHDFRTKETLRLSTENGLPNNCIQGIAADAEGKLWVSTSNGIGRINRNADGTFSIARLDGKDGVQYGEMMEQSITAMPDGHVYVGGLNGITDIAPGATDYGHENLRPTLVGLRVMNHPINNEGTFRDRQLLPEGLSYTRHLYLKYNENFIEMKFSALDYDTPQHTHYRYRLEGVDKTWNLTSEPTGICTASYTSLTPGTYTLQVQAAMGSTPWGAAAEWQITVEPPLWKTWWAYAIYLIAALALLYYIIELYIAYKRSRMMAEQENLKRQKEQHLDELKFRFFTNISHELRTPLALIITPLELLIRKAGDSALKSELEKILGNARDLLRLVNQLLDFRRLEQKGEQLKLSTVQIRAFIEDNVNHFGPLAHERHIGLSCECAFGQEDLFRLDAEKMTRVLNNLLSNAMKFTPEGGFITVQAGWQESSPAGEGPNGIRITVSDTGIGIPAEDLKNIFVRFYQSEGTQSHPVNTGSGIGLHLVKGYMDLHKGEITVESTPGKGTRFTLLLPAQPPQTAASDSQAAIGSTLPDTEKAPESPVPEGNKVTVLVAEDNEQFRTFMKDLLSQDFTVLAAADGQEGLAMAREYGPDLIISDVMMPHMDGYAFCRAVKDDVQCCHIPFILLTAKNSSESRSGAYEAGADSFIAKPFDIDVLHSRIRQLLEQRERRLASFRKGTHINPKEITITSLDEKLIQKALECIEKNMDNTEYNVEALSADMGLERSSLYRKMQAIAGQTPTEFMRSIRLKRAARLLESGQYSVQEISWMVGFNTPRYFSSYFKEMFGMTPSAYATRNRKQPSSKA</sequence>
<dbReference type="Pfam" id="PF02518">
    <property type="entry name" value="HATPase_c"/>
    <property type="match status" value="1"/>
</dbReference>
<feature type="transmembrane region" description="Helical" evidence="14">
    <location>
        <begin position="783"/>
        <end position="807"/>
    </location>
</feature>
<dbReference type="Gene3D" id="2.130.10.10">
    <property type="entry name" value="YVTN repeat-like/Quinoprotein amine dehydrogenase"/>
    <property type="match status" value="3"/>
</dbReference>
<dbReference type="PANTHER" id="PTHR43547:SF2">
    <property type="entry name" value="HYBRID SIGNAL TRANSDUCTION HISTIDINE KINASE C"/>
    <property type="match status" value="1"/>
</dbReference>
<evidence type="ECO:0000313" key="18">
    <source>
        <dbReference type="EMBL" id="VYT92848.1"/>
    </source>
</evidence>
<dbReference type="PROSITE" id="PS01124">
    <property type="entry name" value="HTH_ARAC_FAMILY_2"/>
    <property type="match status" value="1"/>
</dbReference>
<dbReference type="InterPro" id="IPR036890">
    <property type="entry name" value="HATPase_C_sf"/>
</dbReference>
<evidence type="ECO:0000256" key="4">
    <source>
        <dbReference type="ARBA" id="ARBA00022679"/>
    </source>
</evidence>
<feature type="domain" description="Response regulatory" evidence="17">
    <location>
        <begin position="1097"/>
        <end position="1212"/>
    </location>
</feature>
<feature type="domain" description="HTH araC/xylS-type" evidence="15">
    <location>
        <begin position="1244"/>
        <end position="1343"/>
    </location>
</feature>
<dbReference type="Gene3D" id="3.30.565.10">
    <property type="entry name" value="Histidine kinase-like ATPase, C-terminal domain"/>
    <property type="match status" value="1"/>
</dbReference>
<dbReference type="PROSITE" id="PS00041">
    <property type="entry name" value="HTH_ARAC_FAMILY_1"/>
    <property type="match status" value="1"/>
</dbReference>
<evidence type="ECO:0000256" key="13">
    <source>
        <dbReference type="SAM" id="MobiDB-lite"/>
    </source>
</evidence>
<evidence type="ECO:0000256" key="7">
    <source>
        <dbReference type="ARBA" id="ARBA00022840"/>
    </source>
</evidence>
<evidence type="ECO:0000256" key="12">
    <source>
        <dbReference type="PROSITE-ProRule" id="PRU00169"/>
    </source>
</evidence>
<proteinExistence type="predicted"/>
<keyword evidence="14" id="KW-0472">Membrane</keyword>
<feature type="region of interest" description="Disordered" evidence="13">
    <location>
        <begin position="1066"/>
        <end position="1092"/>
    </location>
</feature>
<evidence type="ECO:0000256" key="5">
    <source>
        <dbReference type="ARBA" id="ARBA00022741"/>
    </source>
</evidence>
<protein>
    <recommendedName>
        <fullName evidence="2">histidine kinase</fullName>
        <ecNumber evidence="2">2.7.13.3</ecNumber>
    </recommendedName>
</protein>
<dbReference type="Gene3D" id="3.40.50.2300">
    <property type="match status" value="1"/>
</dbReference>
<dbReference type="CDD" id="cd00082">
    <property type="entry name" value="HisKA"/>
    <property type="match status" value="1"/>
</dbReference>
<feature type="compositionally biased region" description="Polar residues" evidence="13">
    <location>
        <begin position="1066"/>
        <end position="1075"/>
    </location>
</feature>
<evidence type="ECO:0000259" key="15">
    <source>
        <dbReference type="PROSITE" id="PS01124"/>
    </source>
</evidence>
<evidence type="ECO:0000256" key="2">
    <source>
        <dbReference type="ARBA" id="ARBA00012438"/>
    </source>
</evidence>
<dbReference type="InterPro" id="IPR011006">
    <property type="entry name" value="CheY-like_superfamily"/>
</dbReference>
<organism evidence="18">
    <name type="scientific">Paraprevotella clara</name>
    <dbReference type="NCBI Taxonomy" id="454154"/>
    <lineage>
        <taxon>Bacteria</taxon>
        <taxon>Pseudomonadati</taxon>
        <taxon>Bacteroidota</taxon>
        <taxon>Bacteroidia</taxon>
        <taxon>Bacteroidales</taxon>
        <taxon>Prevotellaceae</taxon>
        <taxon>Paraprevotella</taxon>
    </lineage>
</organism>
<dbReference type="Pfam" id="PF07494">
    <property type="entry name" value="Reg_prop"/>
    <property type="match status" value="1"/>
</dbReference>
<accession>A0A6N3ARR4</accession>
<dbReference type="InterPro" id="IPR005467">
    <property type="entry name" value="His_kinase_dom"/>
</dbReference>
<keyword evidence="6 18" id="KW-0418">Kinase</keyword>
<dbReference type="SMART" id="SM00342">
    <property type="entry name" value="HTH_ARAC"/>
    <property type="match status" value="1"/>
</dbReference>
<dbReference type="GO" id="GO:0003700">
    <property type="term" value="F:DNA-binding transcription factor activity"/>
    <property type="evidence" value="ECO:0007669"/>
    <property type="project" value="InterPro"/>
</dbReference>
<dbReference type="GO" id="GO:0043565">
    <property type="term" value="F:sequence-specific DNA binding"/>
    <property type="evidence" value="ECO:0007669"/>
    <property type="project" value="InterPro"/>
</dbReference>
<comment type="catalytic activity">
    <reaction evidence="1">
        <text>ATP + protein L-histidine = ADP + protein N-phospho-L-histidine.</text>
        <dbReference type="EC" id="2.7.13.3"/>
    </reaction>
</comment>
<feature type="domain" description="Histidine kinase" evidence="16">
    <location>
        <begin position="837"/>
        <end position="1063"/>
    </location>
</feature>
<dbReference type="Pfam" id="PF00512">
    <property type="entry name" value="HisKA"/>
    <property type="match status" value="1"/>
</dbReference>
<evidence type="ECO:0000256" key="14">
    <source>
        <dbReference type="SAM" id="Phobius"/>
    </source>
</evidence>
<keyword evidence="14" id="KW-0812">Transmembrane</keyword>
<dbReference type="SUPFAM" id="SSF47384">
    <property type="entry name" value="Homodimeric domain of signal transducing histidine kinase"/>
    <property type="match status" value="1"/>
</dbReference>
<dbReference type="FunFam" id="1.10.287.130:FF:000045">
    <property type="entry name" value="Two-component system sensor histidine kinase/response regulator"/>
    <property type="match status" value="1"/>
</dbReference>
<dbReference type="SUPFAM" id="SSF52172">
    <property type="entry name" value="CheY-like"/>
    <property type="match status" value="1"/>
</dbReference>
<dbReference type="PROSITE" id="PS50109">
    <property type="entry name" value="HIS_KIN"/>
    <property type="match status" value="1"/>
</dbReference>
<keyword evidence="4 18" id="KW-0808">Transferase</keyword>
<dbReference type="SUPFAM" id="SSF55874">
    <property type="entry name" value="ATPase domain of HSP90 chaperone/DNA topoisomerase II/histidine kinase"/>
    <property type="match status" value="1"/>
</dbReference>
<dbReference type="GO" id="GO:0000155">
    <property type="term" value="F:phosphorelay sensor kinase activity"/>
    <property type="evidence" value="ECO:0007669"/>
    <property type="project" value="InterPro"/>
</dbReference>
<dbReference type="Gene3D" id="2.60.40.10">
    <property type="entry name" value="Immunoglobulins"/>
    <property type="match status" value="1"/>
</dbReference>